<evidence type="ECO:0000256" key="4">
    <source>
        <dbReference type="ARBA" id="ARBA00022475"/>
    </source>
</evidence>
<dbReference type="InterPro" id="IPR052017">
    <property type="entry name" value="TSUP"/>
</dbReference>
<proteinExistence type="inferred from homology"/>
<evidence type="ECO:0000256" key="3">
    <source>
        <dbReference type="ARBA" id="ARBA00022448"/>
    </source>
</evidence>
<dbReference type="PANTHER" id="PTHR30269">
    <property type="entry name" value="TRANSMEMBRANE PROTEIN YFCA"/>
    <property type="match status" value="1"/>
</dbReference>
<comment type="caution">
    <text evidence="9">The sequence shown here is derived from an EMBL/GenBank/DDBJ whole genome shotgun (WGS) entry which is preliminary data.</text>
</comment>
<evidence type="ECO:0000256" key="2">
    <source>
        <dbReference type="ARBA" id="ARBA00009142"/>
    </source>
</evidence>
<organism evidence="9 10">
    <name type="scientific">Pyramidobacter porci</name>
    <dbReference type="NCBI Taxonomy" id="2605789"/>
    <lineage>
        <taxon>Bacteria</taxon>
        <taxon>Thermotogati</taxon>
        <taxon>Synergistota</taxon>
        <taxon>Synergistia</taxon>
        <taxon>Synergistales</taxon>
        <taxon>Dethiosulfovibrionaceae</taxon>
        <taxon>Pyramidobacter</taxon>
    </lineage>
</organism>
<evidence type="ECO:0000256" key="5">
    <source>
        <dbReference type="ARBA" id="ARBA00022692"/>
    </source>
</evidence>
<sequence>MPPLTFTAAFSVSLVGAVIQAVCGFGYGPVNMSLLPYLFPYAQAVALSGLCGSTTSVLVLASSFRHIRWKTLLPCVVTAMIFAPLSVRLSVGAADKIMVHSLGAMLIALGIYSIFFSDRIRIKPTLFNGAAVGTLAGVLSGLFAVGGPPIALYMLAATDTNDAYRATLSAQFCITACVTTFARWRSGAFTAATIHVYVLMLASLLIGAWIGGKIFHRLDPKRLRLLVYGYLVLSGLLMLFK</sequence>
<evidence type="ECO:0000256" key="6">
    <source>
        <dbReference type="ARBA" id="ARBA00022989"/>
    </source>
</evidence>
<comment type="similarity">
    <text evidence="2 8">Belongs to the 4-toluene sulfonate uptake permease (TSUP) (TC 2.A.102) family.</text>
</comment>
<dbReference type="PANTHER" id="PTHR30269:SF37">
    <property type="entry name" value="MEMBRANE TRANSPORTER PROTEIN"/>
    <property type="match status" value="1"/>
</dbReference>
<name>A0A6L5YEB3_9BACT</name>
<feature type="transmembrane region" description="Helical" evidence="8">
    <location>
        <begin position="37"/>
        <end position="60"/>
    </location>
</feature>
<accession>A0A6L5YEB3</accession>
<feature type="transmembrane region" description="Helical" evidence="8">
    <location>
        <begin position="72"/>
        <end position="91"/>
    </location>
</feature>
<reference evidence="9 10" key="1">
    <citation type="submission" date="2019-08" db="EMBL/GenBank/DDBJ databases">
        <title>In-depth cultivation of the pig gut microbiome towards novel bacterial diversity and tailored functional studies.</title>
        <authorList>
            <person name="Wylensek D."/>
            <person name="Hitch T.C.A."/>
            <person name="Clavel T."/>
        </authorList>
    </citation>
    <scope>NUCLEOTIDE SEQUENCE [LARGE SCALE GENOMIC DNA]</scope>
    <source>
        <strain evidence="9 10">SM-530-WT-4B</strain>
    </source>
</reference>
<keyword evidence="3" id="KW-0813">Transport</keyword>
<comment type="subcellular location">
    <subcellularLocation>
        <location evidence="1 8">Cell membrane</location>
        <topology evidence="1 8">Multi-pass membrane protein</topology>
    </subcellularLocation>
</comment>
<evidence type="ECO:0000256" key="1">
    <source>
        <dbReference type="ARBA" id="ARBA00004651"/>
    </source>
</evidence>
<feature type="transmembrane region" description="Helical" evidence="8">
    <location>
        <begin position="127"/>
        <end position="151"/>
    </location>
</feature>
<keyword evidence="6 8" id="KW-1133">Transmembrane helix</keyword>
<dbReference type="EMBL" id="VUNH01000008">
    <property type="protein sequence ID" value="MST55987.1"/>
    <property type="molecule type" value="Genomic_DNA"/>
</dbReference>
<feature type="transmembrane region" description="Helical" evidence="8">
    <location>
        <begin position="97"/>
        <end position="115"/>
    </location>
</feature>
<dbReference type="InterPro" id="IPR002781">
    <property type="entry name" value="TM_pro_TauE-like"/>
</dbReference>
<dbReference type="AlphaFoldDB" id="A0A6L5YEB3"/>
<keyword evidence="10" id="KW-1185">Reference proteome</keyword>
<gene>
    <name evidence="9" type="ORF">FYJ74_08085</name>
</gene>
<dbReference type="Proteomes" id="UP000473699">
    <property type="component" value="Unassembled WGS sequence"/>
</dbReference>
<keyword evidence="4 8" id="KW-1003">Cell membrane</keyword>
<keyword evidence="7 8" id="KW-0472">Membrane</keyword>
<feature type="transmembrane region" description="Helical" evidence="8">
    <location>
        <begin position="194"/>
        <end position="211"/>
    </location>
</feature>
<keyword evidence="5 8" id="KW-0812">Transmembrane</keyword>
<dbReference type="Pfam" id="PF01925">
    <property type="entry name" value="TauE"/>
    <property type="match status" value="1"/>
</dbReference>
<dbReference type="RefSeq" id="WP_154529076.1">
    <property type="nucleotide sequence ID" value="NZ_JAXDZJ010000021.1"/>
</dbReference>
<evidence type="ECO:0000256" key="7">
    <source>
        <dbReference type="ARBA" id="ARBA00023136"/>
    </source>
</evidence>
<evidence type="ECO:0000313" key="9">
    <source>
        <dbReference type="EMBL" id="MST55987.1"/>
    </source>
</evidence>
<protein>
    <recommendedName>
        <fullName evidence="8">Probable membrane transporter protein</fullName>
    </recommendedName>
</protein>
<feature type="transmembrane region" description="Helical" evidence="8">
    <location>
        <begin position="223"/>
        <end position="240"/>
    </location>
</feature>
<dbReference type="GO" id="GO:0005886">
    <property type="term" value="C:plasma membrane"/>
    <property type="evidence" value="ECO:0007669"/>
    <property type="project" value="UniProtKB-SubCell"/>
</dbReference>
<evidence type="ECO:0000256" key="8">
    <source>
        <dbReference type="RuleBase" id="RU363041"/>
    </source>
</evidence>
<evidence type="ECO:0000313" key="10">
    <source>
        <dbReference type="Proteomes" id="UP000473699"/>
    </source>
</evidence>